<dbReference type="InterPro" id="IPR036576">
    <property type="entry name" value="WRKY_dom_sf"/>
</dbReference>
<evidence type="ECO:0000256" key="6">
    <source>
        <dbReference type="SAM" id="MobiDB-lite"/>
    </source>
</evidence>
<proteinExistence type="predicted"/>
<accession>A0AAD8I5S4</accession>
<evidence type="ECO:0000256" key="4">
    <source>
        <dbReference type="ARBA" id="ARBA00023163"/>
    </source>
</evidence>
<sequence>MSDQPRDLTYFHDPFLDHQRYFSTDSSSIATDPSSYTTFTDCLHGYTYFDTLTNGFNLSPSFQEPFSTSTDDQKMKMETGEAPVTPNSSTVLSSSTEAGDDEDANNSKKLEKQSKVSAVEDGGESSKKVNNKPKKGVKREKEPRFAFMTKSEIDHLEDGYRWRKYGQKAVKNSPYPRSYYRCTTQKCTVKKRVERSFEDPTTVITTYEGTHNHHLPSTLRGNVGGMFPPSMLNPGSLAGPGFPHHLVQRSPMNHLIFNYGSSDGSGLNSSMYQQQQQQNHMMINQYPQLQLSDYSLLQDIVPSMGGFKQEP</sequence>
<dbReference type="FunFam" id="2.20.25.80:FF:000003">
    <property type="entry name" value="WRKY transcription factor 57"/>
    <property type="match status" value="1"/>
</dbReference>
<dbReference type="SMART" id="SM00774">
    <property type="entry name" value="WRKY"/>
    <property type="match status" value="1"/>
</dbReference>
<evidence type="ECO:0000256" key="3">
    <source>
        <dbReference type="ARBA" id="ARBA00023125"/>
    </source>
</evidence>
<feature type="region of interest" description="Disordered" evidence="6">
    <location>
        <begin position="63"/>
        <end position="143"/>
    </location>
</feature>
<comment type="caution">
    <text evidence="8">The sequence shown here is derived from an EMBL/GenBank/DDBJ whole genome shotgun (WGS) entry which is preliminary data.</text>
</comment>
<keyword evidence="9" id="KW-1185">Reference proteome</keyword>
<dbReference type="GO" id="GO:0005634">
    <property type="term" value="C:nucleus"/>
    <property type="evidence" value="ECO:0007669"/>
    <property type="project" value="UniProtKB-SubCell"/>
</dbReference>
<keyword evidence="4" id="KW-0804">Transcription</keyword>
<name>A0AAD8I5S4_9APIA</name>
<dbReference type="SUPFAM" id="SSF118290">
    <property type="entry name" value="WRKY DNA-binding domain"/>
    <property type="match status" value="1"/>
</dbReference>
<dbReference type="PROSITE" id="PS50811">
    <property type="entry name" value="WRKY"/>
    <property type="match status" value="1"/>
</dbReference>
<keyword evidence="3" id="KW-0238">DNA-binding</keyword>
<evidence type="ECO:0000256" key="5">
    <source>
        <dbReference type="ARBA" id="ARBA00023242"/>
    </source>
</evidence>
<comment type="subcellular location">
    <subcellularLocation>
        <location evidence="1">Nucleus</location>
    </subcellularLocation>
</comment>
<evidence type="ECO:0000256" key="2">
    <source>
        <dbReference type="ARBA" id="ARBA00023015"/>
    </source>
</evidence>
<dbReference type="Gene3D" id="2.20.25.80">
    <property type="entry name" value="WRKY domain"/>
    <property type="match status" value="1"/>
</dbReference>
<dbReference type="PANTHER" id="PTHR31221:SF320">
    <property type="entry name" value="WRKY TRANSCRIPTION FACTOR 20"/>
    <property type="match status" value="1"/>
</dbReference>
<feature type="compositionally biased region" description="Basic and acidic residues" evidence="6">
    <location>
        <begin position="105"/>
        <end position="114"/>
    </location>
</feature>
<feature type="compositionally biased region" description="Polar residues" evidence="6">
    <location>
        <begin position="85"/>
        <end position="97"/>
    </location>
</feature>
<dbReference type="PANTHER" id="PTHR31221">
    <property type="entry name" value="WRKY TRANSCRIPTION FACTOR PROTEIN 1-RELATED"/>
    <property type="match status" value="1"/>
</dbReference>
<dbReference type="Proteomes" id="UP001237642">
    <property type="component" value="Unassembled WGS sequence"/>
</dbReference>
<dbReference type="GO" id="GO:0003700">
    <property type="term" value="F:DNA-binding transcription factor activity"/>
    <property type="evidence" value="ECO:0007669"/>
    <property type="project" value="InterPro"/>
</dbReference>
<reference evidence="8" key="1">
    <citation type="submission" date="2023-02" db="EMBL/GenBank/DDBJ databases">
        <title>Genome of toxic invasive species Heracleum sosnowskyi carries increased number of genes despite the absence of recent whole-genome duplications.</title>
        <authorList>
            <person name="Schelkunov M."/>
            <person name="Shtratnikova V."/>
            <person name="Makarenko M."/>
            <person name="Klepikova A."/>
            <person name="Omelchenko D."/>
            <person name="Novikova G."/>
            <person name="Obukhova E."/>
            <person name="Bogdanov V."/>
            <person name="Penin A."/>
            <person name="Logacheva M."/>
        </authorList>
    </citation>
    <scope>NUCLEOTIDE SEQUENCE</scope>
    <source>
        <strain evidence="8">Hsosn_3</strain>
        <tissue evidence="8">Leaf</tissue>
    </source>
</reference>
<dbReference type="GO" id="GO:0043565">
    <property type="term" value="F:sequence-specific DNA binding"/>
    <property type="evidence" value="ECO:0007669"/>
    <property type="project" value="InterPro"/>
</dbReference>
<reference evidence="8" key="2">
    <citation type="submission" date="2023-05" db="EMBL/GenBank/DDBJ databases">
        <authorList>
            <person name="Schelkunov M.I."/>
        </authorList>
    </citation>
    <scope>NUCLEOTIDE SEQUENCE</scope>
    <source>
        <strain evidence="8">Hsosn_3</strain>
        <tissue evidence="8">Leaf</tissue>
    </source>
</reference>
<protein>
    <submittedName>
        <fullName evidence="8">WRKY domain-containing protein</fullName>
    </submittedName>
</protein>
<feature type="compositionally biased region" description="Basic residues" evidence="6">
    <location>
        <begin position="129"/>
        <end position="138"/>
    </location>
</feature>
<dbReference type="InterPro" id="IPR044810">
    <property type="entry name" value="WRKY_plant"/>
</dbReference>
<dbReference type="InterPro" id="IPR003657">
    <property type="entry name" value="WRKY_dom"/>
</dbReference>
<dbReference type="EMBL" id="JAUIZM010000006">
    <property type="protein sequence ID" value="KAK1378492.1"/>
    <property type="molecule type" value="Genomic_DNA"/>
</dbReference>
<dbReference type="Pfam" id="PF03106">
    <property type="entry name" value="WRKY"/>
    <property type="match status" value="1"/>
</dbReference>
<organism evidence="8 9">
    <name type="scientific">Heracleum sosnowskyi</name>
    <dbReference type="NCBI Taxonomy" id="360622"/>
    <lineage>
        <taxon>Eukaryota</taxon>
        <taxon>Viridiplantae</taxon>
        <taxon>Streptophyta</taxon>
        <taxon>Embryophyta</taxon>
        <taxon>Tracheophyta</taxon>
        <taxon>Spermatophyta</taxon>
        <taxon>Magnoliopsida</taxon>
        <taxon>eudicotyledons</taxon>
        <taxon>Gunneridae</taxon>
        <taxon>Pentapetalae</taxon>
        <taxon>asterids</taxon>
        <taxon>campanulids</taxon>
        <taxon>Apiales</taxon>
        <taxon>Apiaceae</taxon>
        <taxon>Apioideae</taxon>
        <taxon>apioid superclade</taxon>
        <taxon>Tordylieae</taxon>
        <taxon>Tordyliinae</taxon>
        <taxon>Heracleum</taxon>
    </lineage>
</organism>
<evidence type="ECO:0000313" key="9">
    <source>
        <dbReference type="Proteomes" id="UP001237642"/>
    </source>
</evidence>
<gene>
    <name evidence="8" type="ORF">POM88_025236</name>
</gene>
<dbReference type="AlphaFoldDB" id="A0AAD8I5S4"/>
<keyword evidence="2" id="KW-0805">Transcription regulation</keyword>
<feature type="domain" description="WRKY" evidence="7">
    <location>
        <begin position="151"/>
        <end position="216"/>
    </location>
</feature>
<keyword evidence="5" id="KW-0539">Nucleus</keyword>
<evidence type="ECO:0000313" key="8">
    <source>
        <dbReference type="EMBL" id="KAK1378492.1"/>
    </source>
</evidence>
<evidence type="ECO:0000256" key="1">
    <source>
        <dbReference type="ARBA" id="ARBA00004123"/>
    </source>
</evidence>
<evidence type="ECO:0000259" key="7">
    <source>
        <dbReference type="PROSITE" id="PS50811"/>
    </source>
</evidence>